<dbReference type="RefSeq" id="WP_275648637.1">
    <property type="nucleotide sequence ID" value="NZ_JARFVA010000001.1"/>
</dbReference>
<evidence type="ECO:0000313" key="2">
    <source>
        <dbReference type="Proteomes" id="UP001217083"/>
    </source>
</evidence>
<sequence>MGLLIIILLFIGLPVLGYFLFTGLFDAIFGKSDNDPYSPSKPTKIIDKSVHHHYHDNRQIHVDGENFESLVDKDKNHQNEA</sequence>
<evidence type="ECO:0000313" key="1">
    <source>
        <dbReference type="EMBL" id="MDF0706604.1"/>
    </source>
</evidence>
<reference evidence="1 2" key="1">
    <citation type="submission" date="2023-03" db="EMBL/GenBank/DDBJ databases">
        <title>Muricauda XX sp. nov. and Muricauda XXX sp. nov., two novel species isolated from Okinawa Trough.</title>
        <authorList>
            <person name="Cao W."/>
            <person name="Deng X."/>
        </authorList>
    </citation>
    <scope>NUCLEOTIDE SEQUENCE [LARGE SCALE GENOMIC DNA]</scope>
    <source>
        <strain evidence="1 2">81s02</strain>
    </source>
</reference>
<comment type="caution">
    <text evidence="1">The sequence shown here is derived from an EMBL/GenBank/DDBJ whole genome shotgun (WGS) entry which is preliminary data.</text>
</comment>
<dbReference type="EMBL" id="JARFVA010000001">
    <property type="protein sequence ID" value="MDF0706604.1"/>
    <property type="molecule type" value="Genomic_DNA"/>
</dbReference>
<keyword evidence="2" id="KW-1185">Reference proteome</keyword>
<name>A0ABT5XL36_9FLAO</name>
<organism evidence="1 2">
    <name type="scientific">Flagellimonas okinawensis</name>
    <dbReference type="NCBI Taxonomy" id="3031324"/>
    <lineage>
        <taxon>Bacteria</taxon>
        <taxon>Pseudomonadati</taxon>
        <taxon>Bacteroidota</taxon>
        <taxon>Flavobacteriia</taxon>
        <taxon>Flavobacteriales</taxon>
        <taxon>Flavobacteriaceae</taxon>
        <taxon>Flagellimonas</taxon>
    </lineage>
</organism>
<dbReference type="Proteomes" id="UP001217083">
    <property type="component" value="Unassembled WGS sequence"/>
</dbReference>
<accession>A0ABT5XL36</accession>
<gene>
    <name evidence="1" type="ORF">PY091_05205</name>
</gene>
<proteinExistence type="predicted"/>
<protein>
    <submittedName>
        <fullName evidence="1">Uncharacterized protein</fullName>
    </submittedName>
</protein>